<dbReference type="EMBL" id="HACA01014041">
    <property type="protein sequence ID" value="CDW31402.1"/>
    <property type="molecule type" value="Transcribed_RNA"/>
</dbReference>
<sequence length="47" mass="5783">MNLKKKKKIVGFMDKSNRDLYSKAVLYLTHISCHRLLYMKTKIWFYQ</sequence>
<name>A0A0K2U0F4_LEPSM</name>
<protein>
    <submittedName>
        <fullName evidence="1">Uncharacterized protein</fullName>
    </submittedName>
</protein>
<accession>A0A0K2U0F4</accession>
<evidence type="ECO:0000313" key="1">
    <source>
        <dbReference type="EMBL" id="CDW31402.1"/>
    </source>
</evidence>
<proteinExistence type="predicted"/>
<dbReference type="AlphaFoldDB" id="A0A0K2U0F4"/>
<organism evidence="1">
    <name type="scientific">Lepeophtheirus salmonis</name>
    <name type="common">Salmon louse</name>
    <name type="synonym">Caligus salmonis</name>
    <dbReference type="NCBI Taxonomy" id="72036"/>
    <lineage>
        <taxon>Eukaryota</taxon>
        <taxon>Metazoa</taxon>
        <taxon>Ecdysozoa</taxon>
        <taxon>Arthropoda</taxon>
        <taxon>Crustacea</taxon>
        <taxon>Multicrustacea</taxon>
        <taxon>Hexanauplia</taxon>
        <taxon>Copepoda</taxon>
        <taxon>Siphonostomatoida</taxon>
        <taxon>Caligidae</taxon>
        <taxon>Lepeophtheirus</taxon>
    </lineage>
</organism>
<reference evidence="1" key="1">
    <citation type="submission" date="2014-05" db="EMBL/GenBank/DDBJ databases">
        <authorList>
            <person name="Chronopoulou M."/>
        </authorList>
    </citation>
    <scope>NUCLEOTIDE SEQUENCE</scope>
    <source>
        <tissue evidence="1">Whole organism</tissue>
    </source>
</reference>